<protein>
    <submittedName>
        <fullName evidence="1">Uncharacterized protein</fullName>
    </submittedName>
</protein>
<gene>
    <name evidence="1" type="ORF">M099_3493</name>
</gene>
<comment type="caution">
    <text evidence="1">The sequence shown here is derived from an EMBL/GenBank/DDBJ whole genome shotgun (WGS) entry which is preliminary data.</text>
</comment>
<dbReference type="Proteomes" id="UP000027661">
    <property type="component" value="Unassembled WGS sequence"/>
</dbReference>
<dbReference type="EMBL" id="JNHM01000094">
    <property type="protein sequence ID" value="KDS47813.1"/>
    <property type="molecule type" value="Genomic_DNA"/>
</dbReference>
<organism evidence="1 2">
    <name type="scientific">Phocaeicola vulgatus str. 3975 RP4</name>
    <dbReference type="NCBI Taxonomy" id="1339352"/>
    <lineage>
        <taxon>Bacteria</taxon>
        <taxon>Pseudomonadati</taxon>
        <taxon>Bacteroidota</taxon>
        <taxon>Bacteroidia</taxon>
        <taxon>Bacteroidales</taxon>
        <taxon>Bacteroidaceae</taxon>
        <taxon>Phocaeicola</taxon>
    </lineage>
</organism>
<accession>A0A069S8V3</accession>
<evidence type="ECO:0000313" key="2">
    <source>
        <dbReference type="Proteomes" id="UP000027661"/>
    </source>
</evidence>
<evidence type="ECO:0000313" key="1">
    <source>
        <dbReference type="EMBL" id="KDS47813.1"/>
    </source>
</evidence>
<proteinExistence type="predicted"/>
<sequence length="48" mass="5886">MFLKKRSRKTLEKALLIYKGKEDELRLHLRREHLFGYDISKRKEVKAL</sequence>
<name>A0A069S8V3_PHOVU</name>
<reference evidence="1 2" key="1">
    <citation type="submission" date="2014-04" db="EMBL/GenBank/DDBJ databases">
        <authorList>
            <person name="Sears C."/>
            <person name="Carroll K."/>
            <person name="Sack B.R."/>
            <person name="Qadri F."/>
            <person name="Myers L.L."/>
            <person name="Chung G.-T."/>
            <person name="Escheverria P."/>
            <person name="Fraser C.M."/>
            <person name="Sadzewicz L."/>
            <person name="Shefchek K.A."/>
            <person name="Tallon L."/>
            <person name="Das S.P."/>
            <person name="Daugherty S."/>
            <person name="Mongodin E.F."/>
        </authorList>
    </citation>
    <scope>NUCLEOTIDE SEQUENCE [LARGE SCALE GENOMIC DNA]</scope>
    <source>
        <strain evidence="1 2">3975 RP4</strain>
    </source>
</reference>
<dbReference type="AlphaFoldDB" id="A0A069S8V3"/>